<evidence type="ECO:0000313" key="11">
    <source>
        <dbReference type="Proteomes" id="UP001219518"/>
    </source>
</evidence>
<dbReference type="AlphaFoldDB" id="A0AAE1LIP1"/>
<protein>
    <recommendedName>
        <fullName evidence="8">Carboxylic ester hydrolase</fullName>
        <ecNumber evidence="8">3.1.1.-</ecNumber>
    </recommendedName>
</protein>
<evidence type="ECO:0000256" key="2">
    <source>
        <dbReference type="ARBA" id="ARBA00010515"/>
    </source>
</evidence>
<dbReference type="Gene3D" id="3.40.50.1820">
    <property type="entry name" value="alpha/beta hydrolase"/>
    <property type="match status" value="1"/>
</dbReference>
<feature type="active site" description="Charge relay system" evidence="7">
    <location>
        <position position="329"/>
    </location>
</feature>
<dbReference type="EMBL" id="JAHWGI010001046">
    <property type="protein sequence ID" value="KAK3921681.1"/>
    <property type="molecule type" value="Genomic_DNA"/>
</dbReference>
<keyword evidence="11" id="KW-1185">Reference proteome</keyword>
<evidence type="ECO:0000256" key="4">
    <source>
        <dbReference type="ARBA" id="ARBA00022801"/>
    </source>
</evidence>
<dbReference type="PROSITE" id="PS00122">
    <property type="entry name" value="CARBOXYLESTERASE_B_1"/>
    <property type="match status" value="1"/>
</dbReference>
<feature type="domain" description="Carboxylesterase type B" evidence="9">
    <location>
        <begin position="48"/>
        <end position="544"/>
    </location>
</feature>
<name>A0AAE1LIP1_9NEOP</name>
<keyword evidence="3" id="KW-0719">Serine esterase</keyword>
<evidence type="ECO:0000256" key="7">
    <source>
        <dbReference type="PIRSR" id="PIRSR600997-1"/>
    </source>
</evidence>
<dbReference type="PROSITE" id="PS01173">
    <property type="entry name" value="LIPASE_GDXG_HIS"/>
    <property type="match status" value="1"/>
</dbReference>
<accession>A0AAE1LIP1</accession>
<proteinExistence type="inferred from homology"/>
<dbReference type="EC" id="3.1.1.-" evidence="8"/>
<dbReference type="Pfam" id="PF00135">
    <property type="entry name" value="COesterase"/>
    <property type="match status" value="1"/>
</dbReference>
<feature type="active site" description="Acyl-ester intermediate" evidence="7">
    <location>
        <position position="182"/>
    </location>
</feature>
<dbReference type="PANTHER" id="PTHR43142:SF1">
    <property type="entry name" value="CARBOXYLIC ESTER HYDROLASE"/>
    <property type="match status" value="1"/>
</dbReference>
<dbReference type="Proteomes" id="UP001219518">
    <property type="component" value="Unassembled WGS sequence"/>
</dbReference>
<feature type="active site" description="Charge relay system" evidence="7">
    <location>
        <position position="454"/>
    </location>
</feature>
<keyword evidence="4 8" id="KW-0378">Hydrolase</keyword>
<dbReference type="GO" id="GO:0003990">
    <property type="term" value="F:acetylcholinesterase activity"/>
    <property type="evidence" value="ECO:0007669"/>
    <property type="project" value="UniProtKB-EC"/>
</dbReference>
<evidence type="ECO:0000256" key="8">
    <source>
        <dbReference type="RuleBase" id="RU361235"/>
    </source>
</evidence>
<reference evidence="10" key="2">
    <citation type="journal article" date="2023" name="BMC Genomics">
        <title>Pest status, molecular evolution, and epigenetic factors derived from the genome assembly of Frankliniella fusca, a thysanopteran phytovirus vector.</title>
        <authorList>
            <person name="Catto M.A."/>
            <person name="Labadie P.E."/>
            <person name="Jacobson A.L."/>
            <person name="Kennedy G.G."/>
            <person name="Srinivasan R."/>
            <person name="Hunt B.G."/>
        </authorList>
    </citation>
    <scope>NUCLEOTIDE SEQUENCE</scope>
    <source>
        <strain evidence="10">PL_HMW_Pooled</strain>
    </source>
</reference>
<comment type="similarity">
    <text evidence="1 8">Belongs to the type-B carboxylesterase/lipase family.</text>
</comment>
<evidence type="ECO:0000256" key="3">
    <source>
        <dbReference type="ARBA" id="ARBA00022487"/>
    </source>
</evidence>
<organism evidence="10 11">
    <name type="scientific">Frankliniella fusca</name>
    <dbReference type="NCBI Taxonomy" id="407009"/>
    <lineage>
        <taxon>Eukaryota</taxon>
        <taxon>Metazoa</taxon>
        <taxon>Ecdysozoa</taxon>
        <taxon>Arthropoda</taxon>
        <taxon>Hexapoda</taxon>
        <taxon>Insecta</taxon>
        <taxon>Pterygota</taxon>
        <taxon>Neoptera</taxon>
        <taxon>Paraneoptera</taxon>
        <taxon>Thysanoptera</taxon>
        <taxon>Terebrantia</taxon>
        <taxon>Thripoidea</taxon>
        <taxon>Thripidae</taxon>
        <taxon>Frankliniella</taxon>
    </lineage>
</organism>
<dbReference type="InterPro" id="IPR002168">
    <property type="entry name" value="Lipase_GDXG_HIS_AS"/>
</dbReference>
<evidence type="ECO:0000256" key="6">
    <source>
        <dbReference type="ARBA" id="ARBA00048484"/>
    </source>
</evidence>
<keyword evidence="5" id="KW-0325">Glycoprotein</keyword>
<comment type="similarity">
    <text evidence="2">Belongs to the 'GDXG' lipolytic enzyme family.</text>
</comment>
<evidence type="ECO:0000313" key="10">
    <source>
        <dbReference type="EMBL" id="KAK3921681.1"/>
    </source>
</evidence>
<reference evidence="10" key="1">
    <citation type="submission" date="2021-07" db="EMBL/GenBank/DDBJ databases">
        <authorList>
            <person name="Catto M.A."/>
            <person name="Jacobson A."/>
            <person name="Kennedy G."/>
            <person name="Labadie P."/>
            <person name="Hunt B.G."/>
            <person name="Srinivasan R."/>
        </authorList>
    </citation>
    <scope>NUCLEOTIDE SEQUENCE</scope>
    <source>
        <strain evidence="10">PL_HMW_Pooled</strain>
        <tissue evidence="10">Head</tissue>
    </source>
</reference>
<gene>
    <name evidence="10" type="ORF">KUF71_010866</name>
</gene>
<dbReference type="InterPro" id="IPR002018">
    <property type="entry name" value="CarbesteraseB"/>
</dbReference>
<dbReference type="SUPFAM" id="SSF53474">
    <property type="entry name" value="alpha/beta-Hydrolases"/>
    <property type="match status" value="1"/>
</dbReference>
<comment type="caution">
    <text evidence="10">The sequence shown here is derived from an EMBL/GenBank/DDBJ whole genome shotgun (WGS) entry which is preliminary data.</text>
</comment>
<dbReference type="InterPro" id="IPR000997">
    <property type="entry name" value="Cholinesterase"/>
</dbReference>
<sequence length="557" mass="61803">MCVQPHTEIYWLPPEIHKMRLPTSWRRLWLIVSSLPRLGAQILRFWRQQEDCLYLNVYTKRISGEGEGEPMARLGCDPETEDPGSAGCADKLSPVIVFIHGGAFYTGTANSHIYGPDYLLREDVVLVTVQYRLGAIGFLAPGSEEVPGNAGLKDQAAALRWVRDNIRVFGGDPGRVTLVGHSAGGASVHYHTLSAVSRGLFHRAVHLSGCALNAWAFATPAAARARARRLADLLGCGRRCAADPDELVAFLRTKTPREIIHASYSVFQHQETAAGYIAPFVPTVDAVYMPSRNSSALHEAPFLRASPEEAMRGADYHPVPTLAGLNSEEGMVVLLPDIITDEMTPSPRNLELLDKDFERVVPVELDLQRGSEKSRLVASMIRQHYFAGKQIGSETVLNYVQIYSDIMFSIGIGRYIRALQAHSSQPTFVYYFSFDGKLSVIKKLVRSELPGVSHGDELGYLFPVEMMPAEDVRPWDIDMLVRDRWTRILANFAKYGSPSGPAFKTDPVLNTTWSPSTATAPTYLNIGAELTQHDGYPKIDAYYFWESVYRIAGRTLG</sequence>
<evidence type="ECO:0000256" key="1">
    <source>
        <dbReference type="ARBA" id="ARBA00005964"/>
    </source>
</evidence>
<evidence type="ECO:0000259" key="9">
    <source>
        <dbReference type="Pfam" id="PF00135"/>
    </source>
</evidence>
<evidence type="ECO:0000256" key="5">
    <source>
        <dbReference type="ARBA" id="ARBA00023180"/>
    </source>
</evidence>
<dbReference type="PANTHER" id="PTHR43142">
    <property type="entry name" value="CARBOXYLIC ESTER HYDROLASE"/>
    <property type="match status" value="1"/>
</dbReference>
<dbReference type="InterPro" id="IPR019826">
    <property type="entry name" value="Carboxylesterase_B_AS"/>
</dbReference>
<dbReference type="InterPro" id="IPR029058">
    <property type="entry name" value="AB_hydrolase_fold"/>
</dbReference>
<comment type="catalytic activity">
    <reaction evidence="6">
        <text>acetylcholine + H2O = choline + acetate + H(+)</text>
        <dbReference type="Rhea" id="RHEA:17561"/>
        <dbReference type="ChEBI" id="CHEBI:15354"/>
        <dbReference type="ChEBI" id="CHEBI:15355"/>
        <dbReference type="ChEBI" id="CHEBI:15377"/>
        <dbReference type="ChEBI" id="CHEBI:15378"/>
        <dbReference type="ChEBI" id="CHEBI:30089"/>
        <dbReference type="EC" id="3.1.1.7"/>
    </reaction>
</comment>
<dbReference type="PRINTS" id="PR00878">
    <property type="entry name" value="CHOLNESTRASE"/>
</dbReference>